<organism evidence="1">
    <name type="scientific">mine drainage metagenome</name>
    <dbReference type="NCBI Taxonomy" id="410659"/>
    <lineage>
        <taxon>unclassified sequences</taxon>
        <taxon>metagenomes</taxon>
        <taxon>ecological metagenomes</taxon>
    </lineage>
</organism>
<reference evidence="1" key="1">
    <citation type="submission" date="2009-10" db="EMBL/GenBank/DDBJ databases">
        <title>Diversity of trophic interactions inside an arsenic-rich microbial ecosystem.</title>
        <authorList>
            <person name="Bertin P.N."/>
            <person name="Heinrich-Salmeron A."/>
            <person name="Pelletier E."/>
            <person name="Goulhen-Chollet F."/>
            <person name="Arsene-Ploetze F."/>
            <person name="Gallien S."/>
            <person name="Calteau A."/>
            <person name="Vallenet D."/>
            <person name="Casiot C."/>
            <person name="Chane-Woon-Ming B."/>
            <person name="Giloteaux L."/>
            <person name="Barakat M."/>
            <person name="Bonnefoy V."/>
            <person name="Bruneel O."/>
            <person name="Chandler M."/>
            <person name="Cleiss J."/>
            <person name="Duran R."/>
            <person name="Elbaz-Poulichet F."/>
            <person name="Fonknechten N."/>
            <person name="Lauga B."/>
            <person name="Mornico D."/>
            <person name="Ortet P."/>
            <person name="Schaeffer C."/>
            <person name="Siguier P."/>
            <person name="Alexander Thil Smith A."/>
            <person name="Van Dorsselaer A."/>
            <person name="Weissenbach J."/>
            <person name="Medigue C."/>
            <person name="Le Paslier D."/>
        </authorList>
    </citation>
    <scope>NUCLEOTIDE SEQUENCE</scope>
</reference>
<sequence length="46" mass="4629">MAGPECGEHFQDSSCEVQLGQRIAAKGMAEAQKGQVLVVVAGAGLG</sequence>
<dbReference type="AlphaFoldDB" id="E6QF56"/>
<accession>E6QF56</accession>
<dbReference type="EMBL" id="CABP01000140">
    <property type="protein sequence ID" value="CBI05838.1"/>
    <property type="molecule type" value="Genomic_DNA"/>
</dbReference>
<comment type="caution">
    <text evidence="1">The sequence shown here is derived from an EMBL/GenBank/DDBJ whole genome shotgun (WGS) entry which is preliminary data.</text>
</comment>
<protein>
    <submittedName>
        <fullName evidence="1">Uncharacterized protein</fullName>
    </submittedName>
</protein>
<gene>
    <name evidence="1" type="ORF">CARN5_0640</name>
</gene>
<evidence type="ECO:0000313" key="1">
    <source>
        <dbReference type="EMBL" id="CBI05838.1"/>
    </source>
</evidence>
<name>E6QF56_9ZZZZ</name>
<proteinExistence type="predicted"/>